<comment type="caution">
    <text evidence="1">The sequence shown here is derived from an EMBL/GenBank/DDBJ whole genome shotgun (WGS) entry which is preliminary data.</text>
</comment>
<keyword evidence="2" id="KW-1185">Reference proteome</keyword>
<evidence type="ECO:0000313" key="1">
    <source>
        <dbReference type="EMBL" id="MTV49848.1"/>
    </source>
</evidence>
<dbReference type="RefSeq" id="WP_155476940.1">
    <property type="nucleotide sequence ID" value="NZ_WNKU01000015.1"/>
</dbReference>
<accession>A0A6I3SLM3</accession>
<name>A0A6I3SLM3_HELMO</name>
<protein>
    <submittedName>
        <fullName evidence="1">Uncharacterized protein</fullName>
    </submittedName>
</protein>
<dbReference type="AlphaFoldDB" id="A0A6I3SLM3"/>
<dbReference type="EMBL" id="WNKU01000015">
    <property type="protein sequence ID" value="MTV49848.1"/>
    <property type="molecule type" value="Genomic_DNA"/>
</dbReference>
<dbReference type="OrthoDB" id="2083468at2"/>
<gene>
    <name evidence="1" type="ORF">GJ688_12785</name>
</gene>
<proteinExistence type="predicted"/>
<evidence type="ECO:0000313" key="2">
    <source>
        <dbReference type="Proteomes" id="UP000430670"/>
    </source>
</evidence>
<organism evidence="1 2">
    <name type="scientific">Heliobacterium mobile</name>
    <name type="common">Heliobacillus mobilis</name>
    <dbReference type="NCBI Taxonomy" id="28064"/>
    <lineage>
        <taxon>Bacteria</taxon>
        <taxon>Bacillati</taxon>
        <taxon>Bacillota</taxon>
        <taxon>Clostridia</taxon>
        <taxon>Eubacteriales</taxon>
        <taxon>Heliobacteriaceae</taxon>
        <taxon>Heliobacterium</taxon>
    </lineage>
</organism>
<sequence length="115" mass="13303">MADLNRANTYFTNNVLHNEEWMTIEDSIRQRALNNAETQLYRVFRNYRPDTRPLPEEAVFEQALWLLRMDETVRKSEQGVKAVSVSGLSISMEGVRRISPEVIAILGCRIGRYAD</sequence>
<reference evidence="1 2" key="1">
    <citation type="submission" date="2019-11" db="EMBL/GenBank/DDBJ databases">
        <title>Whole-genome sequence of a the green, strictly anaerobic photosynthetic bacterium Heliobacillus mobilis DSM 6151.</title>
        <authorList>
            <person name="Kyndt J.A."/>
            <person name="Meyer T.E."/>
        </authorList>
    </citation>
    <scope>NUCLEOTIDE SEQUENCE [LARGE SCALE GENOMIC DNA]</scope>
    <source>
        <strain evidence="1 2">DSM 6151</strain>
    </source>
</reference>
<dbReference type="Proteomes" id="UP000430670">
    <property type="component" value="Unassembled WGS sequence"/>
</dbReference>